<protein>
    <submittedName>
        <fullName evidence="2">Uncharacterized protein</fullName>
    </submittedName>
</protein>
<organism evidence="2 3">
    <name type="scientific">Bradyrhizobium neotropicale</name>
    <dbReference type="NCBI Taxonomy" id="1497615"/>
    <lineage>
        <taxon>Bacteria</taxon>
        <taxon>Pseudomonadati</taxon>
        <taxon>Pseudomonadota</taxon>
        <taxon>Alphaproteobacteria</taxon>
        <taxon>Hyphomicrobiales</taxon>
        <taxon>Nitrobacteraceae</taxon>
        <taxon>Bradyrhizobium</taxon>
    </lineage>
</organism>
<gene>
    <name evidence="2" type="ORF">AXW67_09040</name>
</gene>
<dbReference type="Proteomes" id="UP000077173">
    <property type="component" value="Unassembled WGS sequence"/>
</dbReference>
<evidence type="ECO:0000256" key="1">
    <source>
        <dbReference type="SAM" id="MobiDB-lite"/>
    </source>
</evidence>
<comment type="caution">
    <text evidence="2">The sequence shown here is derived from an EMBL/GenBank/DDBJ whole genome shotgun (WGS) entry which is preliminary data.</text>
</comment>
<sequence>MDRMRQRQMGRMMDQDEDRQTTGRSWQRDDDDMDRGRRYGSADRSEGRYYYEVRPRARVKICVEYENGDEFCRYRD</sequence>
<proteinExistence type="predicted"/>
<evidence type="ECO:0000313" key="2">
    <source>
        <dbReference type="EMBL" id="OAF17327.1"/>
    </source>
</evidence>
<feature type="region of interest" description="Disordered" evidence="1">
    <location>
        <begin position="1"/>
        <end position="41"/>
    </location>
</feature>
<evidence type="ECO:0000313" key="3">
    <source>
        <dbReference type="Proteomes" id="UP000077173"/>
    </source>
</evidence>
<keyword evidence="3" id="KW-1185">Reference proteome</keyword>
<accession>A0A176ZAA0</accession>
<dbReference type="AlphaFoldDB" id="A0A176ZAA0"/>
<name>A0A176ZAA0_9BRAD</name>
<dbReference type="EMBL" id="LSEF01000046">
    <property type="protein sequence ID" value="OAF17327.1"/>
    <property type="molecule type" value="Genomic_DNA"/>
</dbReference>
<reference evidence="2 3" key="1">
    <citation type="submission" date="2016-02" db="EMBL/GenBank/DDBJ databases">
        <title>Draft genome sequence of the strain BR 10247T Bradyrhizobium neotropicale isolated from nodules of Centrolobium paraense.</title>
        <authorList>
            <person name="Simoes-Araujo J.L."/>
            <person name="Barauna A.C."/>
            <person name="Silva K."/>
            <person name="Zilli J.E."/>
        </authorList>
    </citation>
    <scope>NUCLEOTIDE SEQUENCE [LARGE SCALE GENOMIC DNA]</scope>
    <source>
        <strain evidence="2 3">BR 10247</strain>
    </source>
</reference>